<dbReference type="Proteomes" id="UP000253729">
    <property type="component" value="Unassembled WGS sequence"/>
</dbReference>
<dbReference type="AlphaFoldDB" id="A0A3F3QFW8"/>
<proteinExistence type="predicted"/>
<evidence type="ECO:0000313" key="2">
    <source>
        <dbReference type="EMBL" id="RDH37822.1"/>
    </source>
</evidence>
<keyword evidence="3" id="KW-1185">Reference proteome</keyword>
<evidence type="ECO:0000256" key="1">
    <source>
        <dbReference type="SAM" id="MobiDB-lite"/>
    </source>
</evidence>
<dbReference type="RefSeq" id="XP_026630844.1">
    <property type="nucleotide sequence ID" value="XM_026776356.1"/>
</dbReference>
<accession>A0A3F3QFW8</accession>
<name>A0A3F3QFW8_9EURO</name>
<organism evidence="2 3">
    <name type="scientific">Aspergillus welwitschiae</name>
    <dbReference type="NCBI Taxonomy" id="1341132"/>
    <lineage>
        <taxon>Eukaryota</taxon>
        <taxon>Fungi</taxon>
        <taxon>Dikarya</taxon>
        <taxon>Ascomycota</taxon>
        <taxon>Pezizomycotina</taxon>
        <taxon>Eurotiomycetes</taxon>
        <taxon>Eurotiomycetidae</taxon>
        <taxon>Eurotiales</taxon>
        <taxon>Aspergillaceae</taxon>
        <taxon>Aspergillus</taxon>
        <taxon>Aspergillus subgen. Circumdati</taxon>
    </lineage>
</organism>
<dbReference type="EMBL" id="KZ852034">
    <property type="protein sequence ID" value="RDH37822.1"/>
    <property type="molecule type" value="Genomic_DNA"/>
</dbReference>
<evidence type="ECO:0000313" key="3">
    <source>
        <dbReference type="Proteomes" id="UP000253729"/>
    </source>
</evidence>
<sequence>MEWAGANKCIFDESSCTRKRGTSYSRWVPPGALMPPIICNRQRKPGRRIIPLTWGPFPEPGILPEQDRLKAEPYPLRLVPVAPSRSLSKYLKAEPESLLVRLWVRVTCAPPPSCLLGRLEIGPEKSRMCLNLHRAKEGGAQENKEKETLKRKPERDPIWMK</sequence>
<dbReference type="GeneID" id="38144712"/>
<protein>
    <submittedName>
        <fullName evidence="2">Uncharacterized protein</fullName>
    </submittedName>
</protein>
<gene>
    <name evidence="2" type="ORF">BDQ94DRAFT_70401</name>
</gene>
<reference evidence="2 3" key="1">
    <citation type="submission" date="2018-07" db="EMBL/GenBank/DDBJ databases">
        <title>The genomes of Aspergillus section Nigri reveals drivers in fungal speciation.</title>
        <authorList>
            <consortium name="DOE Joint Genome Institute"/>
            <person name="Vesth T.C."/>
            <person name="Nybo J."/>
            <person name="Theobald S."/>
            <person name="Brandl J."/>
            <person name="Frisvad J.C."/>
            <person name="Nielsen K.F."/>
            <person name="Lyhne E.K."/>
            <person name="Kogle M.E."/>
            <person name="Kuo A."/>
            <person name="Riley R."/>
            <person name="Clum A."/>
            <person name="Nolan M."/>
            <person name="Lipzen A."/>
            <person name="Salamov A."/>
            <person name="Henrissat B."/>
            <person name="Wiebenga A."/>
            <person name="De vries R.P."/>
            <person name="Grigoriev I.V."/>
            <person name="Mortensen U.H."/>
            <person name="Andersen M.R."/>
            <person name="Baker S.E."/>
        </authorList>
    </citation>
    <scope>NUCLEOTIDE SEQUENCE [LARGE SCALE GENOMIC DNA]</scope>
    <source>
        <strain evidence="2 3">CBS 139.54b</strain>
    </source>
</reference>
<feature type="region of interest" description="Disordered" evidence="1">
    <location>
        <begin position="135"/>
        <end position="161"/>
    </location>
</feature>